<evidence type="ECO:0000313" key="10">
    <source>
        <dbReference type="EMBL" id="RGS12140.1"/>
    </source>
</evidence>
<feature type="signal peptide" evidence="8">
    <location>
        <begin position="1"/>
        <end position="28"/>
    </location>
</feature>
<dbReference type="Gene3D" id="2.60.40.1120">
    <property type="entry name" value="Carboxypeptidase-like, regulatory domain"/>
    <property type="match status" value="1"/>
</dbReference>
<dbReference type="Pfam" id="PF13715">
    <property type="entry name" value="CarbopepD_reg_2"/>
    <property type="match status" value="1"/>
</dbReference>
<name>A0A412HCG8_9BACT</name>
<comment type="similarity">
    <text evidence="7">Belongs to the TonB-dependent receptor family.</text>
</comment>
<sequence>MRKQLFSMMLCLGAVGGASFVTPMPAMAAVAQDQVITVKGHVVDDQGEPLIGATVKTKDAKTGAVTDLDGNFEIRVKANATLFVSYLGYKEREIAVRGRAIIESIQLSADNQVLDQVVVVGYGTQKKADLTGSVSIVNAEEMKKVSNSNISTMLEGKVAGVQITSDGQPGADPSVRIRGIGSFGSTAPLYVIDGVPMGTTIRDFSPNDIETIQILKDASAGAIYGSRAANGVVIITTKNGKKDQPLKVNYSGYFGVDQIPSDVYDVMNADQYSNYLGQACSNSNTPLPGGYKMGEDGKYHFQDATNTNWFDEVFKTGIRQNHNVALSGGSSHSTYNVSLDYYNQKGTLEGAGPNYERYTARVNNTMDTKFVKFRTSMVYSHSNQDNMGLSNASEYVQGLYGDVTNVLRGTLLMQPTIKAYDNSTWVLDDKVGAANGYRYDAYGYGVYYDGIHGDISASNPLLVNNLLQRNTLVDRFVGTASADVDLLGMVGIKSKNHGLHYNVNLSYSKTEAKDKTWIPSWIQSNRVYLAKENERLTKGSRNYSDALVENTITYDGKIGKHNINLLAGMTYEEENTNLLTGWGINFPEPYFLQLQNAKNTYSESYEFKHSLASYVGRLNYNYDEKYLLSAVVRRDGSSRLSKNIRWATFPSVSLGWRFDKEKFFPISRDIVNMFKIRASYGELGNENIGEYQYMATMNRNNMTYSFGNSPVTGSAVSTFVNNDIAWEKKKTTNVGIDLAMFNNRLEFTAEWYKNKSEDLLYSVPVPAQTGVSNTSVTMNAASMENSGFEFSATYRNRDHAFKYDISANVSTLKNKVTSLGIGKDSYITGAYATYVGQEIGQFYGWVYEGIARTQDELDGHATQQGANVGDCLYKDISGPNGEPDGVIDAYDQTVLGSGLPKVNFGLSTHMEYKGFDLNISTYGVLNYHVSDDIYNSLNSCYGYGNKEVGMLDANRWSEDGSTYLSSVPRTYAANNATLAWNDLFSSRKIQNAAYWKIANVELGYNFPDKWFGGYVSGVRLYVSAQNLYTFTGYHGYNVDYAGGTFTPGYNFCSFPSARTFMAGLHFTF</sequence>
<dbReference type="FunFam" id="2.170.130.10:FF:000008">
    <property type="entry name" value="SusC/RagA family TonB-linked outer membrane protein"/>
    <property type="match status" value="1"/>
</dbReference>
<dbReference type="NCBIfam" id="TIGR04057">
    <property type="entry name" value="SusC_RagA_signa"/>
    <property type="match status" value="1"/>
</dbReference>
<dbReference type="GO" id="GO:0009279">
    <property type="term" value="C:cell outer membrane"/>
    <property type="evidence" value="ECO:0007669"/>
    <property type="project" value="UniProtKB-SubCell"/>
</dbReference>
<dbReference type="InterPro" id="IPR023996">
    <property type="entry name" value="TonB-dep_OMP_SusC/RagA"/>
</dbReference>
<dbReference type="InterPro" id="IPR036942">
    <property type="entry name" value="Beta-barrel_TonB_sf"/>
</dbReference>
<dbReference type="EMBL" id="QRVA01000040">
    <property type="protein sequence ID" value="RGS12140.1"/>
    <property type="molecule type" value="Genomic_DNA"/>
</dbReference>
<dbReference type="Gene3D" id="2.40.170.20">
    <property type="entry name" value="TonB-dependent receptor, beta-barrel domain"/>
    <property type="match status" value="1"/>
</dbReference>
<dbReference type="InterPro" id="IPR023997">
    <property type="entry name" value="TonB-dep_OMP_SusC/RagA_CS"/>
</dbReference>
<keyword evidence="10" id="KW-0675">Receptor</keyword>
<accession>A0A412HCG8</accession>
<evidence type="ECO:0000256" key="3">
    <source>
        <dbReference type="ARBA" id="ARBA00022452"/>
    </source>
</evidence>
<evidence type="ECO:0000256" key="5">
    <source>
        <dbReference type="ARBA" id="ARBA00023136"/>
    </source>
</evidence>
<evidence type="ECO:0000313" key="11">
    <source>
        <dbReference type="Proteomes" id="UP000283872"/>
    </source>
</evidence>
<evidence type="ECO:0000256" key="8">
    <source>
        <dbReference type="SAM" id="SignalP"/>
    </source>
</evidence>
<dbReference type="AlphaFoldDB" id="A0A412HCG8"/>
<evidence type="ECO:0000259" key="9">
    <source>
        <dbReference type="Pfam" id="PF07715"/>
    </source>
</evidence>
<dbReference type="Proteomes" id="UP000283872">
    <property type="component" value="Unassembled WGS sequence"/>
</dbReference>
<comment type="subcellular location">
    <subcellularLocation>
        <location evidence="1 7">Cell outer membrane</location>
        <topology evidence="1 7">Multi-pass membrane protein</topology>
    </subcellularLocation>
</comment>
<dbReference type="NCBIfam" id="TIGR04056">
    <property type="entry name" value="OMP_RagA_SusC"/>
    <property type="match status" value="1"/>
</dbReference>
<reference evidence="10 11" key="1">
    <citation type="submission" date="2018-08" db="EMBL/GenBank/DDBJ databases">
        <title>A genome reference for cultivated species of the human gut microbiota.</title>
        <authorList>
            <person name="Zou Y."/>
            <person name="Xue W."/>
            <person name="Luo G."/>
        </authorList>
    </citation>
    <scope>NUCLEOTIDE SEQUENCE [LARGE SCALE GENOMIC DNA]</scope>
    <source>
        <strain evidence="10 11">AF24-12</strain>
    </source>
</reference>
<dbReference type="RefSeq" id="WP_118086121.1">
    <property type="nucleotide sequence ID" value="NZ_QRVA01000040.1"/>
</dbReference>
<feature type="domain" description="TonB-dependent receptor plug" evidence="9">
    <location>
        <begin position="127"/>
        <end position="232"/>
    </location>
</feature>
<dbReference type="SUPFAM" id="SSF49464">
    <property type="entry name" value="Carboxypeptidase regulatory domain-like"/>
    <property type="match status" value="1"/>
</dbReference>
<evidence type="ECO:0000256" key="2">
    <source>
        <dbReference type="ARBA" id="ARBA00022448"/>
    </source>
</evidence>
<dbReference type="Gene3D" id="2.170.130.10">
    <property type="entry name" value="TonB-dependent receptor, plug domain"/>
    <property type="match status" value="1"/>
</dbReference>
<keyword evidence="2 7" id="KW-0813">Transport</keyword>
<keyword evidence="8" id="KW-0732">Signal</keyword>
<dbReference type="InterPro" id="IPR039426">
    <property type="entry name" value="TonB-dep_rcpt-like"/>
</dbReference>
<keyword evidence="4 7" id="KW-0812">Transmembrane</keyword>
<proteinExistence type="inferred from homology"/>
<evidence type="ECO:0000256" key="7">
    <source>
        <dbReference type="PROSITE-ProRule" id="PRU01360"/>
    </source>
</evidence>
<evidence type="ECO:0000256" key="1">
    <source>
        <dbReference type="ARBA" id="ARBA00004571"/>
    </source>
</evidence>
<dbReference type="InterPro" id="IPR008969">
    <property type="entry name" value="CarboxyPept-like_regulatory"/>
</dbReference>
<keyword evidence="5 7" id="KW-0472">Membrane</keyword>
<dbReference type="InterPro" id="IPR037066">
    <property type="entry name" value="Plug_dom_sf"/>
</dbReference>
<keyword evidence="3 7" id="KW-1134">Transmembrane beta strand</keyword>
<gene>
    <name evidence="10" type="ORF">DWY11_12780</name>
</gene>
<protein>
    <submittedName>
        <fullName evidence="10">TonB-dependent receptor</fullName>
    </submittedName>
</protein>
<keyword evidence="6 7" id="KW-0998">Cell outer membrane</keyword>
<dbReference type="PROSITE" id="PS52016">
    <property type="entry name" value="TONB_DEPENDENT_REC_3"/>
    <property type="match status" value="1"/>
</dbReference>
<feature type="chain" id="PRO_5018966041" evidence="8">
    <location>
        <begin position="29"/>
        <end position="1068"/>
    </location>
</feature>
<comment type="caution">
    <text evidence="10">The sequence shown here is derived from an EMBL/GenBank/DDBJ whole genome shotgun (WGS) entry which is preliminary data.</text>
</comment>
<dbReference type="SUPFAM" id="SSF56935">
    <property type="entry name" value="Porins"/>
    <property type="match status" value="1"/>
</dbReference>
<dbReference type="InterPro" id="IPR012910">
    <property type="entry name" value="Plug_dom"/>
</dbReference>
<organism evidence="10 11">
    <name type="scientific">Segatella copri</name>
    <dbReference type="NCBI Taxonomy" id="165179"/>
    <lineage>
        <taxon>Bacteria</taxon>
        <taxon>Pseudomonadati</taxon>
        <taxon>Bacteroidota</taxon>
        <taxon>Bacteroidia</taxon>
        <taxon>Bacteroidales</taxon>
        <taxon>Prevotellaceae</taxon>
        <taxon>Segatella</taxon>
    </lineage>
</organism>
<dbReference type="FunFam" id="2.60.40.1120:FF:000003">
    <property type="entry name" value="Outer membrane protein Omp121"/>
    <property type="match status" value="1"/>
</dbReference>
<evidence type="ECO:0000256" key="6">
    <source>
        <dbReference type="ARBA" id="ARBA00023237"/>
    </source>
</evidence>
<evidence type="ECO:0000256" key="4">
    <source>
        <dbReference type="ARBA" id="ARBA00022692"/>
    </source>
</evidence>
<dbReference type="Pfam" id="PF07715">
    <property type="entry name" value="Plug"/>
    <property type="match status" value="1"/>
</dbReference>